<gene>
    <name evidence="1" type="ORF">JTJ32_04475</name>
</gene>
<comment type="caution">
    <text evidence="1">The sequence shown here is derived from an EMBL/GenBank/DDBJ whole genome shotgun (WGS) entry which is preliminary data.</text>
</comment>
<keyword evidence="2" id="KW-1185">Reference proteome</keyword>
<evidence type="ECO:0000313" key="1">
    <source>
        <dbReference type="EMBL" id="MBP0944587.1"/>
    </source>
</evidence>
<dbReference type="Proteomes" id="UP000673197">
    <property type="component" value="Unassembled WGS sequence"/>
</dbReference>
<proteinExistence type="predicted"/>
<keyword evidence="1" id="KW-0503">Monooxygenase</keyword>
<dbReference type="EMBL" id="JAFFZW010000001">
    <property type="protein sequence ID" value="MBP0944587.1"/>
    <property type="molecule type" value="Genomic_DNA"/>
</dbReference>
<reference evidence="1 2" key="1">
    <citation type="journal article" date="2022" name="Syst. Appl. Microbiol.">
        <title>Pseudomonas alliivorans sp. nov., a plant-pathogenic bacterium isolated from onion foliage in Georgia, USA.</title>
        <authorList>
            <person name="Zhao M."/>
            <person name="Tyson C."/>
            <person name="Chen H.C."/>
            <person name="Paudel S."/>
            <person name="Gitaitis R."/>
            <person name="Kvitko B."/>
            <person name="Dutta B."/>
        </authorList>
    </citation>
    <scope>NUCLEOTIDE SEQUENCE [LARGE SCALE GENOMIC DNA]</scope>
    <source>
        <strain evidence="1 2">20GA0068</strain>
    </source>
</reference>
<dbReference type="Gene3D" id="3.30.70.100">
    <property type="match status" value="1"/>
</dbReference>
<keyword evidence="1" id="KW-0560">Oxidoreductase</keyword>
<evidence type="ECO:0000313" key="2">
    <source>
        <dbReference type="Proteomes" id="UP000673197"/>
    </source>
</evidence>
<dbReference type="SUPFAM" id="SSF54909">
    <property type="entry name" value="Dimeric alpha+beta barrel"/>
    <property type="match status" value="1"/>
</dbReference>
<sequence>MGLSAAQHPFSQVVEFVVEAQHQHDLINALVVRDERFISTCPGFISSSVQASEDGVRVLHHVLWHSRPHCEDIGLNVENPELDLHTLMRRYRATSATFGSFRIMGQVMARP</sequence>
<accession>A0ABS4C1R8</accession>
<dbReference type="RefSeq" id="WP_210041058.1">
    <property type="nucleotide sequence ID" value="NZ_JAFFZU010000005.1"/>
</dbReference>
<dbReference type="InterPro" id="IPR011008">
    <property type="entry name" value="Dimeric_a/b-barrel"/>
</dbReference>
<dbReference type="GO" id="GO:0004497">
    <property type="term" value="F:monooxygenase activity"/>
    <property type="evidence" value="ECO:0007669"/>
    <property type="project" value="UniProtKB-KW"/>
</dbReference>
<organism evidence="1 2">
    <name type="scientific">Pseudomonas alliivorans</name>
    <dbReference type="NCBI Taxonomy" id="2810613"/>
    <lineage>
        <taxon>Bacteria</taxon>
        <taxon>Pseudomonadati</taxon>
        <taxon>Pseudomonadota</taxon>
        <taxon>Gammaproteobacteria</taxon>
        <taxon>Pseudomonadales</taxon>
        <taxon>Pseudomonadaceae</taxon>
        <taxon>Pseudomonas</taxon>
    </lineage>
</organism>
<name>A0ABS4C1R8_9PSED</name>
<protein>
    <submittedName>
        <fullName evidence="1">Antibiotic biosynthesis monooxygenase</fullName>
    </submittedName>
</protein>